<dbReference type="InterPro" id="IPR017871">
    <property type="entry name" value="ABC_transporter-like_CS"/>
</dbReference>
<dbReference type="InterPro" id="IPR003593">
    <property type="entry name" value="AAA+_ATPase"/>
</dbReference>
<accession>A0A7V3ZU55</accession>
<dbReference type="CDD" id="cd03255">
    <property type="entry name" value="ABC_MJ0796_LolCDE_FtsE"/>
    <property type="match status" value="1"/>
</dbReference>
<dbReference type="Gene3D" id="3.40.50.300">
    <property type="entry name" value="P-loop containing nucleotide triphosphate hydrolases"/>
    <property type="match status" value="1"/>
</dbReference>
<feature type="domain" description="ABC transporter" evidence="5">
    <location>
        <begin position="5"/>
        <end position="225"/>
    </location>
</feature>
<dbReference type="InterPro" id="IPR017911">
    <property type="entry name" value="MacB-like_ATP-bd"/>
</dbReference>
<comment type="similarity">
    <text evidence="1">Belongs to the ABC transporter superfamily.</text>
</comment>
<dbReference type="PROSITE" id="PS00211">
    <property type="entry name" value="ABC_TRANSPORTER_1"/>
    <property type="match status" value="1"/>
</dbReference>
<reference evidence="6" key="1">
    <citation type="journal article" date="2020" name="mSystems">
        <title>Genome- and Community-Level Interaction Insights into Carbon Utilization and Element Cycling Functions of Hydrothermarchaeota in Hydrothermal Sediment.</title>
        <authorList>
            <person name="Zhou Z."/>
            <person name="Liu Y."/>
            <person name="Xu W."/>
            <person name="Pan J."/>
            <person name="Luo Z.H."/>
            <person name="Li M."/>
        </authorList>
    </citation>
    <scope>NUCLEOTIDE SEQUENCE [LARGE SCALE GENOMIC DNA]</scope>
    <source>
        <strain evidence="6">SpSt-697</strain>
    </source>
</reference>
<dbReference type="EMBL" id="DTDR01000020">
    <property type="protein sequence ID" value="HGK63087.1"/>
    <property type="molecule type" value="Genomic_DNA"/>
</dbReference>
<sequence>MNKLIEAINIKKIYYDNHSQTEVLKGIDLTIYEKNIYGIFGPSGSGKSTLLHILSGLDYPTEGQVLVFGKDLKKLTAEELFRLRNEKFGFLFQFHYLLPEFNVLENVMTPLLIRGEKEGVAKRKALKILEELEILDKIKLYPKDLSGGERQKVSVARALVSEPKVLFLDEPTGNLDLRSSEMLLSMIMEIYQKRDLTIIVVSHNEKIKEICNERYFLKDGKLNKI</sequence>
<evidence type="ECO:0000313" key="6">
    <source>
        <dbReference type="EMBL" id="HGK63087.1"/>
    </source>
</evidence>
<dbReference type="PROSITE" id="PS50893">
    <property type="entry name" value="ABC_TRANSPORTER_2"/>
    <property type="match status" value="1"/>
</dbReference>
<organism evidence="6">
    <name type="scientific">candidate division WOR-3 bacterium</name>
    <dbReference type="NCBI Taxonomy" id="2052148"/>
    <lineage>
        <taxon>Bacteria</taxon>
        <taxon>Bacteria division WOR-3</taxon>
    </lineage>
</organism>
<dbReference type="GO" id="GO:0016887">
    <property type="term" value="F:ATP hydrolysis activity"/>
    <property type="evidence" value="ECO:0007669"/>
    <property type="project" value="InterPro"/>
</dbReference>
<gene>
    <name evidence="6" type="ORF">ENU74_00580</name>
</gene>
<proteinExistence type="inferred from homology"/>
<dbReference type="PANTHER" id="PTHR42798:SF7">
    <property type="entry name" value="ALPHA-D-RIBOSE 1-METHYLPHOSPHONATE 5-TRIPHOSPHATE SYNTHASE SUBUNIT PHNL"/>
    <property type="match status" value="1"/>
</dbReference>
<dbReference type="GO" id="GO:0005524">
    <property type="term" value="F:ATP binding"/>
    <property type="evidence" value="ECO:0007669"/>
    <property type="project" value="UniProtKB-KW"/>
</dbReference>
<evidence type="ECO:0000259" key="5">
    <source>
        <dbReference type="PROSITE" id="PS50893"/>
    </source>
</evidence>
<evidence type="ECO:0000256" key="2">
    <source>
        <dbReference type="ARBA" id="ARBA00022448"/>
    </source>
</evidence>
<keyword evidence="3" id="KW-0547">Nucleotide-binding</keyword>
<dbReference type="InterPro" id="IPR027417">
    <property type="entry name" value="P-loop_NTPase"/>
</dbReference>
<name>A0A7V3ZU55_UNCW3</name>
<keyword evidence="2" id="KW-0813">Transport</keyword>
<evidence type="ECO:0000256" key="1">
    <source>
        <dbReference type="ARBA" id="ARBA00005417"/>
    </source>
</evidence>
<evidence type="ECO:0000256" key="4">
    <source>
        <dbReference type="ARBA" id="ARBA00022840"/>
    </source>
</evidence>
<dbReference type="SUPFAM" id="SSF52540">
    <property type="entry name" value="P-loop containing nucleoside triphosphate hydrolases"/>
    <property type="match status" value="1"/>
</dbReference>
<keyword evidence="4 6" id="KW-0067">ATP-binding</keyword>
<dbReference type="SMART" id="SM00382">
    <property type="entry name" value="AAA"/>
    <property type="match status" value="1"/>
</dbReference>
<dbReference type="PANTHER" id="PTHR42798">
    <property type="entry name" value="LIPOPROTEIN-RELEASING SYSTEM ATP-BINDING PROTEIN LOLD"/>
    <property type="match status" value="1"/>
</dbReference>
<protein>
    <submittedName>
        <fullName evidence="6">ABC transporter ATP-binding protein</fullName>
    </submittedName>
</protein>
<evidence type="ECO:0000256" key="3">
    <source>
        <dbReference type="ARBA" id="ARBA00022741"/>
    </source>
</evidence>
<dbReference type="AlphaFoldDB" id="A0A7V3ZU55"/>
<dbReference type="Pfam" id="PF00005">
    <property type="entry name" value="ABC_tran"/>
    <property type="match status" value="1"/>
</dbReference>
<comment type="caution">
    <text evidence="6">The sequence shown here is derived from an EMBL/GenBank/DDBJ whole genome shotgun (WGS) entry which is preliminary data.</text>
</comment>
<dbReference type="InterPro" id="IPR003439">
    <property type="entry name" value="ABC_transporter-like_ATP-bd"/>
</dbReference>